<dbReference type="Proteomes" id="UP000029448">
    <property type="component" value="Unassembled WGS sequence"/>
</dbReference>
<dbReference type="AlphaFoldDB" id="A0A094YYI1"/>
<evidence type="ECO:0000313" key="3">
    <source>
        <dbReference type="Proteomes" id="UP000029448"/>
    </source>
</evidence>
<keyword evidence="3" id="KW-1185">Reference proteome</keyword>
<protein>
    <submittedName>
        <fullName evidence="2">Uncharacterized protein</fullName>
    </submittedName>
</protein>
<feature type="region of interest" description="Disordered" evidence="1">
    <location>
        <begin position="1"/>
        <end position="47"/>
    </location>
</feature>
<feature type="compositionally biased region" description="Basic and acidic residues" evidence="1">
    <location>
        <begin position="30"/>
        <end position="41"/>
    </location>
</feature>
<dbReference type="PATRIC" id="fig|104102.7.peg.198"/>
<gene>
    <name evidence="2" type="ORF">AtDm6_0201</name>
</gene>
<sequence length="47" mass="5097">MLLHAPNEDTSAAPHASGHHWSNAAIGTPGDDRHENLRPPHEAVQPR</sequence>
<name>A0A094YYI1_9PROT</name>
<evidence type="ECO:0000313" key="2">
    <source>
        <dbReference type="EMBL" id="KGB26452.1"/>
    </source>
</evidence>
<proteinExistence type="predicted"/>
<dbReference type="EMBL" id="JOKM01000008">
    <property type="protein sequence ID" value="KGB26452.1"/>
    <property type="molecule type" value="Genomic_DNA"/>
</dbReference>
<organism evidence="2 3">
    <name type="scientific">Acetobacter tropicalis</name>
    <dbReference type="NCBI Taxonomy" id="104102"/>
    <lineage>
        <taxon>Bacteria</taxon>
        <taxon>Pseudomonadati</taxon>
        <taxon>Pseudomonadota</taxon>
        <taxon>Alphaproteobacteria</taxon>
        <taxon>Acetobacterales</taxon>
        <taxon>Acetobacteraceae</taxon>
        <taxon>Acetobacter</taxon>
    </lineage>
</organism>
<evidence type="ECO:0000256" key="1">
    <source>
        <dbReference type="SAM" id="MobiDB-lite"/>
    </source>
</evidence>
<comment type="caution">
    <text evidence="2">The sequence shown here is derived from an EMBL/GenBank/DDBJ whole genome shotgun (WGS) entry which is preliminary data.</text>
</comment>
<accession>A0A094YYI1</accession>
<reference evidence="2 3" key="1">
    <citation type="submission" date="2014-06" db="EMBL/GenBank/DDBJ databases">
        <title>Functional and comparative genomic analyses of the Drosophila gut microbiota identify candidate symbiosis factors.</title>
        <authorList>
            <person name="Newell P.D."/>
            <person name="Chaston J.M."/>
            <person name="Douglas A.E."/>
        </authorList>
    </citation>
    <scope>NUCLEOTIDE SEQUENCE [LARGE SCALE GENOMIC DNA]</scope>
    <source>
        <strain evidence="2 3">DmCS_006</strain>
    </source>
</reference>